<reference evidence="1 2" key="1">
    <citation type="journal article" date="2019" name="Genome Biol. Evol.">
        <title>Insights into the evolution of the New World diploid cottons (Gossypium, subgenus Houzingenia) based on genome sequencing.</title>
        <authorList>
            <person name="Grover C.E."/>
            <person name="Arick M.A. 2nd"/>
            <person name="Thrash A."/>
            <person name="Conover J.L."/>
            <person name="Sanders W.S."/>
            <person name="Peterson D.G."/>
            <person name="Frelichowski J.E."/>
            <person name="Scheffler J.A."/>
            <person name="Scheffler B.E."/>
            <person name="Wendel J.F."/>
        </authorList>
    </citation>
    <scope>NUCLEOTIDE SEQUENCE [LARGE SCALE GENOMIC DNA]</scope>
    <source>
        <strain evidence="1">157</strain>
        <tissue evidence="1">Leaf</tissue>
    </source>
</reference>
<sequence>MEEFRTVLNDCQFEDVGYVGRWFTWERGNLPETNIRERLDRR</sequence>
<evidence type="ECO:0000313" key="1">
    <source>
        <dbReference type="EMBL" id="MBA0576756.1"/>
    </source>
</evidence>
<dbReference type="Proteomes" id="UP000593572">
    <property type="component" value="Unassembled WGS sequence"/>
</dbReference>
<organism evidence="1 2">
    <name type="scientific">Gossypium lobatum</name>
    <dbReference type="NCBI Taxonomy" id="34289"/>
    <lineage>
        <taxon>Eukaryota</taxon>
        <taxon>Viridiplantae</taxon>
        <taxon>Streptophyta</taxon>
        <taxon>Embryophyta</taxon>
        <taxon>Tracheophyta</taxon>
        <taxon>Spermatophyta</taxon>
        <taxon>Magnoliopsida</taxon>
        <taxon>eudicotyledons</taxon>
        <taxon>Gunneridae</taxon>
        <taxon>Pentapetalae</taxon>
        <taxon>rosids</taxon>
        <taxon>malvids</taxon>
        <taxon>Malvales</taxon>
        <taxon>Malvaceae</taxon>
        <taxon>Malvoideae</taxon>
        <taxon>Gossypium</taxon>
    </lineage>
</organism>
<dbReference type="EMBL" id="JABEZX010351128">
    <property type="protein sequence ID" value="MBA0576756.1"/>
    <property type="molecule type" value="Genomic_DNA"/>
</dbReference>
<keyword evidence="2" id="KW-1185">Reference proteome</keyword>
<dbReference type="AlphaFoldDB" id="A0A7J8NIM2"/>
<proteinExistence type="predicted"/>
<protein>
    <submittedName>
        <fullName evidence="1">Uncharacterized protein</fullName>
    </submittedName>
</protein>
<gene>
    <name evidence="1" type="ORF">Golob_024418</name>
</gene>
<name>A0A7J8NIM2_9ROSI</name>
<evidence type="ECO:0000313" key="2">
    <source>
        <dbReference type="Proteomes" id="UP000593572"/>
    </source>
</evidence>
<comment type="caution">
    <text evidence="1">The sequence shown here is derived from an EMBL/GenBank/DDBJ whole genome shotgun (WGS) entry which is preliminary data.</text>
</comment>
<accession>A0A7J8NIM2</accession>
<feature type="non-terminal residue" evidence="1">
    <location>
        <position position="42"/>
    </location>
</feature>